<dbReference type="Proteomes" id="UP000095286">
    <property type="component" value="Unplaced"/>
</dbReference>
<organism evidence="1 2">
    <name type="scientific">Rhabditophanes sp. KR3021</name>
    <dbReference type="NCBI Taxonomy" id="114890"/>
    <lineage>
        <taxon>Eukaryota</taxon>
        <taxon>Metazoa</taxon>
        <taxon>Ecdysozoa</taxon>
        <taxon>Nematoda</taxon>
        <taxon>Chromadorea</taxon>
        <taxon>Rhabditida</taxon>
        <taxon>Tylenchina</taxon>
        <taxon>Panagrolaimomorpha</taxon>
        <taxon>Strongyloidoidea</taxon>
        <taxon>Alloionematidae</taxon>
        <taxon>Rhabditophanes</taxon>
    </lineage>
</organism>
<proteinExistence type="predicted"/>
<evidence type="ECO:0000313" key="1">
    <source>
        <dbReference type="Proteomes" id="UP000095286"/>
    </source>
</evidence>
<accession>A0AC35TM18</accession>
<dbReference type="WBParaSite" id="RSKR_0000204400.1">
    <property type="protein sequence ID" value="RSKR_0000204400.1"/>
    <property type="gene ID" value="RSKR_0000204400"/>
</dbReference>
<protein>
    <submittedName>
        <fullName evidence="2">RNA-directed DNA methylation 4</fullName>
    </submittedName>
</protein>
<evidence type="ECO:0000313" key="2">
    <source>
        <dbReference type="WBParaSite" id="RSKR_0000204400.1"/>
    </source>
</evidence>
<name>A0AC35TM18_9BILA</name>
<reference evidence="2" key="1">
    <citation type="submission" date="2016-11" db="UniProtKB">
        <authorList>
            <consortium name="WormBaseParasite"/>
        </authorList>
    </citation>
    <scope>IDENTIFICATION</scope>
    <source>
        <strain evidence="2">KR3021</strain>
    </source>
</reference>
<sequence>MNHGIEDLVLEALRQHMEFFHDENSDSEGYESGDDSEEEDDGNSVFGNNGILEQIEHYRNLILERGHFEDDDSGLDEDEQDEIYSDSAFDLNSNIDEDDNMSVDLGFPQYDMDSEEEFMEQINFEFELGEDFLFYDSETDPDSDDRLIVVSTDHHQGNDEDSEIEWDSNSSNLSGFSIELIKNGPDQTK</sequence>